<evidence type="ECO:0000256" key="1">
    <source>
        <dbReference type="ARBA" id="ARBA00009271"/>
    </source>
</evidence>
<evidence type="ECO:0000256" key="2">
    <source>
        <dbReference type="ARBA" id="ARBA00022574"/>
    </source>
</evidence>
<dbReference type="InterPro" id="IPR015943">
    <property type="entry name" value="WD40/YVTN_repeat-like_dom_sf"/>
</dbReference>
<keyword evidence="3" id="KW-0677">Repeat</keyword>
<keyword evidence="9" id="KW-1185">Reference proteome</keyword>
<dbReference type="Gene3D" id="2.130.10.10">
    <property type="entry name" value="YVTN repeat-like/Quinoprotein amine dehydrogenase"/>
    <property type="match status" value="3"/>
</dbReference>
<dbReference type="PANTHER" id="PTHR19878">
    <property type="entry name" value="AUTOPHAGY PROTEIN 16-LIKE"/>
    <property type="match status" value="1"/>
</dbReference>
<dbReference type="GO" id="GO:0034045">
    <property type="term" value="C:phagophore assembly site membrane"/>
    <property type="evidence" value="ECO:0007669"/>
    <property type="project" value="TreeGrafter"/>
</dbReference>
<feature type="repeat" description="WD" evidence="4">
    <location>
        <begin position="575"/>
        <end position="610"/>
    </location>
</feature>
<dbReference type="InterPro" id="IPR036322">
    <property type="entry name" value="WD40_repeat_dom_sf"/>
</dbReference>
<comment type="caution">
    <text evidence="8">The sequence shown here is derived from an EMBL/GenBank/DDBJ whole genome shotgun (WGS) entry which is preliminary data.</text>
</comment>
<dbReference type="EMBL" id="BMAO01000365">
    <property type="protein sequence ID" value="GFQ66404.1"/>
    <property type="molecule type" value="Genomic_DNA"/>
</dbReference>
<feature type="repeat" description="WD" evidence="4">
    <location>
        <begin position="406"/>
        <end position="437"/>
    </location>
</feature>
<dbReference type="PROSITE" id="PS50294">
    <property type="entry name" value="WD_REPEATS_REGION"/>
    <property type="match status" value="3"/>
</dbReference>
<organism evidence="8 9">
    <name type="scientific">Trichonephila clavata</name>
    <name type="common">Joro spider</name>
    <name type="synonym">Nephila clavata</name>
    <dbReference type="NCBI Taxonomy" id="2740835"/>
    <lineage>
        <taxon>Eukaryota</taxon>
        <taxon>Metazoa</taxon>
        <taxon>Ecdysozoa</taxon>
        <taxon>Arthropoda</taxon>
        <taxon>Chelicerata</taxon>
        <taxon>Arachnida</taxon>
        <taxon>Araneae</taxon>
        <taxon>Araneomorphae</taxon>
        <taxon>Entelegynae</taxon>
        <taxon>Araneoidea</taxon>
        <taxon>Nephilidae</taxon>
        <taxon>Trichonephila</taxon>
    </lineage>
</organism>
<name>A0A8X6F0Z0_TRICU</name>
<dbReference type="CDD" id="cd00200">
    <property type="entry name" value="WD40"/>
    <property type="match status" value="1"/>
</dbReference>
<dbReference type="Pfam" id="PF00400">
    <property type="entry name" value="WD40"/>
    <property type="match status" value="6"/>
</dbReference>
<dbReference type="SUPFAM" id="SSF50978">
    <property type="entry name" value="WD40 repeat-like"/>
    <property type="match status" value="1"/>
</dbReference>
<dbReference type="InterPro" id="IPR001680">
    <property type="entry name" value="WD40_rpt"/>
</dbReference>
<evidence type="ECO:0000259" key="7">
    <source>
        <dbReference type="Pfam" id="PF08614"/>
    </source>
</evidence>
<dbReference type="GO" id="GO:0043495">
    <property type="term" value="F:protein-membrane adaptor activity"/>
    <property type="evidence" value="ECO:0007669"/>
    <property type="project" value="TreeGrafter"/>
</dbReference>
<dbReference type="GO" id="GO:0000421">
    <property type="term" value="C:autophagosome membrane"/>
    <property type="evidence" value="ECO:0007669"/>
    <property type="project" value="TreeGrafter"/>
</dbReference>
<dbReference type="InterPro" id="IPR020472">
    <property type="entry name" value="WD40_PAC1"/>
</dbReference>
<dbReference type="PROSITE" id="PS50082">
    <property type="entry name" value="WD_REPEATS_2"/>
    <property type="match status" value="4"/>
</dbReference>
<dbReference type="PANTHER" id="PTHR19878:SF8">
    <property type="entry name" value="AUTOPHAGY-RELATED 16, ISOFORM F"/>
    <property type="match status" value="1"/>
</dbReference>
<feature type="region of interest" description="Disordered" evidence="6">
    <location>
        <begin position="264"/>
        <end position="300"/>
    </location>
</feature>
<feature type="coiled-coil region" evidence="5">
    <location>
        <begin position="86"/>
        <end position="231"/>
    </location>
</feature>
<dbReference type="AlphaFoldDB" id="A0A8X6F0Z0"/>
<evidence type="ECO:0000313" key="8">
    <source>
        <dbReference type="EMBL" id="GFQ66404.1"/>
    </source>
</evidence>
<evidence type="ECO:0000256" key="6">
    <source>
        <dbReference type="SAM" id="MobiDB-lite"/>
    </source>
</evidence>
<dbReference type="SMART" id="SM00320">
    <property type="entry name" value="WD40"/>
    <property type="match status" value="7"/>
</dbReference>
<dbReference type="Pfam" id="PF08614">
    <property type="entry name" value="ATG16"/>
    <property type="match status" value="1"/>
</dbReference>
<accession>A0A8X6F0Z0</accession>
<dbReference type="InterPro" id="IPR019775">
    <property type="entry name" value="WD40_repeat_CS"/>
</dbReference>
<gene>
    <name evidence="8" type="primary">Atg16l1</name>
    <name evidence="8" type="ORF">TNCT_135411</name>
</gene>
<reference evidence="8" key="1">
    <citation type="submission" date="2020-07" db="EMBL/GenBank/DDBJ databases">
        <title>Multicomponent nature underlies the extraordinary mechanical properties of spider dragline silk.</title>
        <authorList>
            <person name="Kono N."/>
            <person name="Nakamura H."/>
            <person name="Mori M."/>
            <person name="Yoshida Y."/>
            <person name="Ohtoshi R."/>
            <person name="Malay A.D."/>
            <person name="Moran D.A.P."/>
            <person name="Tomita M."/>
            <person name="Numata K."/>
            <person name="Arakawa K."/>
        </authorList>
    </citation>
    <scope>NUCLEOTIDE SEQUENCE</scope>
</reference>
<comment type="similarity">
    <text evidence="1">Belongs to the WD repeat ATG16 family.</text>
</comment>
<feature type="domain" description="Autophagy-related protein 16" evidence="7">
    <location>
        <begin position="20"/>
        <end position="187"/>
    </location>
</feature>
<feature type="repeat" description="WD" evidence="4">
    <location>
        <begin position="320"/>
        <end position="353"/>
    </location>
</feature>
<sequence>MNLSETQQKIAEKDYKLSVLKLLKARNTKEHSFEETIRYANKLLEKLDYLQKANAHKNFQTFVAEQNFPSVTDHSKLGDASQKSDYENIQKSLAESHAKISKLAEQVINLKDDLDAKNLLMTKQNRELEKTRIELKKSQELNSSLKSELAHTKNSLQSLSDDYTVLNITHSCVENHRNDLEIENKKLRSLVLKHNEEREIFVRLESQKNLLEAENKELQKKLESFVDMQENFLAVENTKNALEIENKRLKSHLIMVKGRREHSLSGGSYENVSSTDGSSNKDIGKHAKNEKCKTSPHSSLSNACNTYPDASFPDKQKICFTAHETEVNAIMWYPDPTYLITAGSDRRLKLWEMCREEVKLLTSARDCNSSILSVDIDDKASSVLCASSDFSSRLWDISDFKLGHTLTGHSGKVMSAKFIKESDTIISGSLDKTVKLWGKNKTLCTMTFNAQSPVNDVVSRDSNIIISGHLDRKIRFWDVRTKNSTRSIDASGVVTSLDVSRNGSTFLASEQDGKLKIFDLRAFKEVRSMSETNFQIVCNWTRAKFSPDGKYCCCGSENGSVYLWNSITGALEKELIGHDSAVISCSWSLCGSYLATCGNNGKCIIWSKHK</sequence>
<dbReference type="PRINTS" id="PR00320">
    <property type="entry name" value="GPROTEINBRPT"/>
</dbReference>
<evidence type="ECO:0000256" key="3">
    <source>
        <dbReference type="ARBA" id="ARBA00022737"/>
    </source>
</evidence>
<dbReference type="GO" id="GO:0000045">
    <property type="term" value="P:autophagosome assembly"/>
    <property type="evidence" value="ECO:0007669"/>
    <property type="project" value="InterPro"/>
</dbReference>
<evidence type="ECO:0000256" key="5">
    <source>
        <dbReference type="SAM" id="Coils"/>
    </source>
</evidence>
<dbReference type="OrthoDB" id="6262491at2759"/>
<dbReference type="Proteomes" id="UP000887116">
    <property type="component" value="Unassembled WGS sequence"/>
</dbReference>
<feature type="compositionally biased region" description="Basic and acidic residues" evidence="6">
    <location>
        <begin position="282"/>
        <end position="293"/>
    </location>
</feature>
<evidence type="ECO:0000313" key="9">
    <source>
        <dbReference type="Proteomes" id="UP000887116"/>
    </source>
</evidence>
<feature type="repeat" description="WD" evidence="4">
    <location>
        <begin position="459"/>
        <end position="487"/>
    </location>
</feature>
<keyword evidence="5" id="KW-0175">Coiled coil</keyword>
<dbReference type="InterPro" id="IPR045160">
    <property type="entry name" value="ATG16"/>
</dbReference>
<dbReference type="InterPro" id="IPR013923">
    <property type="entry name" value="Autophagy-rel_prot_16_dom"/>
</dbReference>
<feature type="compositionally biased region" description="Polar residues" evidence="6">
    <location>
        <begin position="265"/>
        <end position="281"/>
    </location>
</feature>
<keyword evidence="2 4" id="KW-0853">WD repeat</keyword>
<dbReference type="GO" id="GO:0034274">
    <property type="term" value="C:Atg12-Atg5-Atg16 complex"/>
    <property type="evidence" value="ECO:0007669"/>
    <property type="project" value="TreeGrafter"/>
</dbReference>
<evidence type="ECO:0000256" key="4">
    <source>
        <dbReference type="PROSITE-ProRule" id="PRU00221"/>
    </source>
</evidence>
<protein>
    <submittedName>
        <fullName evidence="8">Autophagy-related protein 16-1</fullName>
    </submittedName>
</protein>
<dbReference type="PROSITE" id="PS00678">
    <property type="entry name" value="WD_REPEATS_1"/>
    <property type="match status" value="1"/>
</dbReference>
<proteinExistence type="inferred from homology"/>